<comment type="caution">
    <text evidence="1">The sequence shown here is derived from an EMBL/GenBank/DDBJ whole genome shotgun (WGS) entry which is preliminary data.</text>
</comment>
<gene>
    <name evidence="1" type="ORF">DPMN_029705</name>
</gene>
<accession>A0A9D4RGG6</accession>
<protein>
    <submittedName>
        <fullName evidence="1">Uncharacterized protein</fullName>
    </submittedName>
</protein>
<evidence type="ECO:0000313" key="2">
    <source>
        <dbReference type="Proteomes" id="UP000828390"/>
    </source>
</evidence>
<keyword evidence="2" id="KW-1185">Reference proteome</keyword>
<reference evidence="1" key="2">
    <citation type="submission" date="2020-11" db="EMBL/GenBank/DDBJ databases">
        <authorList>
            <person name="McCartney M.A."/>
            <person name="Auch B."/>
            <person name="Kono T."/>
            <person name="Mallez S."/>
            <person name="Becker A."/>
            <person name="Gohl D.M."/>
            <person name="Silverstein K.A.T."/>
            <person name="Koren S."/>
            <person name="Bechman K.B."/>
            <person name="Herman A."/>
            <person name="Abrahante J.E."/>
            <person name="Garbe J."/>
        </authorList>
    </citation>
    <scope>NUCLEOTIDE SEQUENCE</scope>
    <source>
        <strain evidence="1">Duluth1</strain>
        <tissue evidence="1">Whole animal</tissue>
    </source>
</reference>
<evidence type="ECO:0000313" key="1">
    <source>
        <dbReference type="EMBL" id="KAH3866608.1"/>
    </source>
</evidence>
<organism evidence="1 2">
    <name type="scientific">Dreissena polymorpha</name>
    <name type="common">Zebra mussel</name>
    <name type="synonym">Mytilus polymorpha</name>
    <dbReference type="NCBI Taxonomy" id="45954"/>
    <lineage>
        <taxon>Eukaryota</taxon>
        <taxon>Metazoa</taxon>
        <taxon>Spiralia</taxon>
        <taxon>Lophotrochozoa</taxon>
        <taxon>Mollusca</taxon>
        <taxon>Bivalvia</taxon>
        <taxon>Autobranchia</taxon>
        <taxon>Heteroconchia</taxon>
        <taxon>Euheterodonta</taxon>
        <taxon>Imparidentia</taxon>
        <taxon>Neoheterodontei</taxon>
        <taxon>Myida</taxon>
        <taxon>Dreissenoidea</taxon>
        <taxon>Dreissenidae</taxon>
        <taxon>Dreissena</taxon>
    </lineage>
</organism>
<proteinExistence type="predicted"/>
<dbReference type="Proteomes" id="UP000828390">
    <property type="component" value="Unassembled WGS sequence"/>
</dbReference>
<sequence>MFYYCPEKQSCFKNMILHLINCHEDDGIRVRKVDGHQMRTINFKAIPDLCREQGRTITIDDIKGNIHITRANAIPKDSPFEKRVRVQESSSVDDQHDPLSNVALGQELMEDSNGTHVSGCRDNTDNVYEELVTLLPKVLDTISRDSSISEIGRQTNKERCMECLY</sequence>
<reference evidence="1" key="1">
    <citation type="journal article" date="2019" name="bioRxiv">
        <title>The Genome of the Zebra Mussel, Dreissena polymorpha: A Resource for Invasive Species Research.</title>
        <authorList>
            <person name="McCartney M.A."/>
            <person name="Auch B."/>
            <person name="Kono T."/>
            <person name="Mallez S."/>
            <person name="Zhang Y."/>
            <person name="Obille A."/>
            <person name="Becker A."/>
            <person name="Abrahante J.E."/>
            <person name="Garbe J."/>
            <person name="Badalamenti J.P."/>
            <person name="Herman A."/>
            <person name="Mangelson H."/>
            <person name="Liachko I."/>
            <person name="Sullivan S."/>
            <person name="Sone E.D."/>
            <person name="Koren S."/>
            <person name="Silverstein K.A.T."/>
            <person name="Beckman K.B."/>
            <person name="Gohl D.M."/>
        </authorList>
    </citation>
    <scope>NUCLEOTIDE SEQUENCE</scope>
    <source>
        <strain evidence="1">Duluth1</strain>
        <tissue evidence="1">Whole animal</tissue>
    </source>
</reference>
<dbReference type="AlphaFoldDB" id="A0A9D4RGG6"/>
<dbReference type="EMBL" id="JAIWYP010000002">
    <property type="protein sequence ID" value="KAH3866608.1"/>
    <property type="molecule type" value="Genomic_DNA"/>
</dbReference>
<name>A0A9D4RGG6_DREPO</name>